<dbReference type="InterPro" id="IPR001279">
    <property type="entry name" value="Metallo-B-lactamas"/>
</dbReference>
<evidence type="ECO:0000256" key="1">
    <source>
        <dbReference type="ARBA" id="ARBA00001947"/>
    </source>
</evidence>
<dbReference type="CDD" id="cd06262">
    <property type="entry name" value="metallo-hydrolase-like_MBL-fold"/>
    <property type="match status" value="1"/>
</dbReference>
<dbReference type="InterPro" id="IPR036866">
    <property type="entry name" value="RibonucZ/Hydroxyglut_hydro"/>
</dbReference>
<reference evidence="6" key="1">
    <citation type="submission" date="2015-09" db="EMBL/GenBank/DDBJ databases">
        <authorList>
            <consortium name="Pathogen Informatics"/>
        </authorList>
    </citation>
    <scope>NUCLEOTIDE SEQUENCE</scope>
    <source>
        <strain evidence="6">2789STDY5834896</strain>
    </source>
</reference>
<protein>
    <submittedName>
        <fullName evidence="6">Hydroxyacylglutathione hydrolase</fullName>
    </submittedName>
</protein>
<dbReference type="Gene3D" id="3.60.15.10">
    <property type="entry name" value="Ribonuclease Z/Hydroxyacylglutathione hydrolase-like"/>
    <property type="match status" value="1"/>
</dbReference>
<keyword evidence="3 6" id="KW-0378">Hydrolase</keyword>
<dbReference type="Pfam" id="PF00753">
    <property type="entry name" value="Lactamase_B"/>
    <property type="match status" value="1"/>
</dbReference>
<keyword evidence="4" id="KW-0862">Zinc</keyword>
<dbReference type="GO" id="GO:0046872">
    <property type="term" value="F:metal ion binding"/>
    <property type="evidence" value="ECO:0007669"/>
    <property type="project" value="UniProtKB-KW"/>
</dbReference>
<name>A0A1C6I3L9_9FIRM</name>
<evidence type="ECO:0000259" key="5">
    <source>
        <dbReference type="SMART" id="SM00849"/>
    </source>
</evidence>
<evidence type="ECO:0000313" key="6">
    <source>
        <dbReference type="EMBL" id="SCJ64113.1"/>
    </source>
</evidence>
<evidence type="ECO:0000256" key="2">
    <source>
        <dbReference type="ARBA" id="ARBA00022723"/>
    </source>
</evidence>
<dbReference type="GO" id="GO:0016787">
    <property type="term" value="F:hydrolase activity"/>
    <property type="evidence" value="ECO:0007669"/>
    <property type="project" value="UniProtKB-KW"/>
</dbReference>
<keyword evidence="2" id="KW-0479">Metal-binding</keyword>
<dbReference type="PANTHER" id="PTHR46233">
    <property type="entry name" value="HYDROXYACYLGLUTATHIONE HYDROLASE GLOC"/>
    <property type="match status" value="1"/>
</dbReference>
<dbReference type="InterPro" id="IPR051453">
    <property type="entry name" value="MBL_Glyoxalase_II"/>
</dbReference>
<evidence type="ECO:0000256" key="4">
    <source>
        <dbReference type="ARBA" id="ARBA00022833"/>
    </source>
</evidence>
<organism evidence="6">
    <name type="scientific">uncultured Anaerotruncus sp</name>
    <dbReference type="NCBI Taxonomy" id="905011"/>
    <lineage>
        <taxon>Bacteria</taxon>
        <taxon>Bacillati</taxon>
        <taxon>Bacillota</taxon>
        <taxon>Clostridia</taxon>
        <taxon>Eubacteriales</taxon>
        <taxon>Oscillospiraceae</taxon>
        <taxon>Anaerotruncus</taxon>
        <taxon>environmental samples</taxon>
    </lineage>
</organism>
<dbReference type="AlphaFoldDB" id="A0A1C6I3L9"/>
<gene>
    <name evidence="6" type="ORF">SAMEA3545359_01200</name>
</gene>
<dbReference type="SUPFAM" id="SSF56281">
    <property type="entry name" value="Metallo-hydrolase/oxidoreductase"/>
    <property type="match status" value="1"/>
</dbReference>
<feature type="domain" description="Metallo-beta-lactamase" evidence="5">
    <location>
        <begin position="8"/>
        <end position="183"/>
    </location>
</feature>
<sequence>MMPLGVMGTNCYLVFDDQKQGVLIDPGANATFILNAIQEQGVTLHYILLTHGHFDHVGALEEVRRATGAPVAIHQDDAYRLPQVDKEGARFGVYTAPQQPADLLLKDEQTLEAGDLQLRILHTPGHTEGGITILCGQAMFTGDTLFCDGVGRTDLPGGDELELHNSLVRIASFCDNYAVYPGHGDVTNLDREKEANPYLGGAL</sequence>
<proteinExistence type="predicted"/>
<dbReference type="PANTHER" id="PTHR46233:SF3">
    <property type="entry name" value="HYDROXYACYLGLUTATHIONE HYDROLASE GLOC"/>
    <property type="match status" value="1"/>
</dbReference>
<accession>A0A1C6I3L9</accession>
<comment type="cofactor">
    <cofactor evidence="1">
        <name>Zn(2+)</name>
        <dbReference type="ChEBI" id="CHEBI:29105"/>
    </cofactor>
</comment>
<dbReference type="EMBL" id="FMHG01000001">
    <property type="protein sequence ID" value="SCJ64113.1"/>
    <property type="molecule type" value="Genomic_DNA"/>
</dbReference>
<evidence type="ECO:0000256" key="3">
    <source>
        <dbReference type="ARBA" id="ARBA00022801"/>
    </source>
</evidence>
<dbReference type="SMART" id="SM00849">
    <property type="entry name" value="Lactamase_B"/>
    <property type="match status" value="1"/>
</dbReference>